<gene>
    <name evidence="1" type="ORF">M413DRAFT_274628</name>
</gene>
<reference evidence="1 2" key="1">
    <citation type="submission" date="2014-04" db="EMBL/GenBank/DDBJ databases">
        <authorList>
            <consortium name="DOE Joint Genome Institute"/>
            <person name="Kuo A."/>
            <person name="Gay G."/>
            <person name="Dore J."/>
            <person name="Kohler A."/>
            <person name="Nagy L.G."/>
            <person name="Floudas D."/>
            <person name="Copeland A."/>
            <person name="Barry K.W."/>
            <person name="Cichocki N."/>
            <person name="Veneault-Fourrey C."/>
            <person name="LaButti K."/>
            <person name="Lindquist E.A."/>
            <person name="Lipzen A."/>
            <person name="Lundell T."/>
            <person name="Morin E."/>
            <person name="Murat C."/>
            <person name="Sun H."/>
            <person name="Tunlid A."/>
            <person name="Henrissat B."/>
            <person name="Grigoriev I.V."/>
            <person name="Hibbett D.S."/>
            <person name="Martin F."/>
            <person name="Nordberg H.P."/>
            <person name="Cantor M.N."/>
            <person name="Hua S.X."/>
        </authorList>
    </citation>
    <scope>NUCLEOTIDE SEQUENCE [LARGE SCALE GENOMIC DNA]</scope>
    <source>
        <strain evidence="2">h7</strain>
    </source>
</reference>
<sequence>MLKKRLEVLDEFHKDCVSKLPGNALVLSSADLFMQPLVKELIEDTPNDGPEFTLSNLDPVKDSFLEISREWIEEVKSELFAMVKAEVYIPSNGEHEDDIDTHLELATTFFHCSGCSEDSYRGSPGTLFRYKRAIAHACTGEWDPGTELPETETLETLRENLKKLPWNADDRISFNSRAHYTMRDMIALCDLDPDTTTAKEMNALDPIFECLTCNSQSNGRCIMTWECVVQHEQDNGPHGEPMRETNNKCEAKFVLLDEEEANVVRQRMAEELARERASDGYRGLCCPACRLQGNSVNLADESHKCWNMGTINKVIPCIDHRQYPVEYWLWPPRNQVPLDIESTEID</sequence>
<protein>
    <submittedName>
        <fullName evidence="1">Uncharacterized protein</fullName>
    </submittedName>
</protein>
<reference evidence="2" key="2">
    <citation type="submission" date="2015-01" db="EMBL/GenBank/DDBJ databases">
        <title>Evolutionary Origins and Diversification of the Mycorrhizal Mutualists.</title>
        <authorList>
            <consortium name="DOE Joint Genome Institute"/>
            <consortium name="Mycorrhizal Genomics Consortium"/>
            <person name="Kohler A."/>
            <person name="Kuo A."/>
            <person name="Nagy L.G."/>
            <person name="Floudas D."/>
            <person name="Copeland A."/>
            <person name="Barry K.W."/>
            <person name="Cichocki N."/>
            <person name="Veneault-Fourrey C."/>
            <person name="LaButti K."/>
            <person name="Lindquist E.A."/>
            <person name="Lipzen A."/>
            <person name="Lundell T."/>
            <person name="Morin E."/>
            <person name="Murat C."/>
            <person name="Riley R."/>
            <person name="Ohm R."/>
            <person name="Sun H."/>
            <person name="Tunlid A."/>
            <person name="Henrissat B."/>
            <person name="Grigoriev I.V."/>
            <person name="Hibbett D.S."/>
            <person name="Martin F."/>
        </authorList>
    </citation>
    <scope>NUCLEOTIDE SEQUENCE [LARGE SCALE GENOMIC DNA]</scope>
    <source>
        <strain evidence="2">h7</strain>
    </source>
</reference>
<dbReference type="EMBL" id="KN831797">
    <property type="protein sequence ID" value="KIM37447.1"/>
    <property type="molecule type" value="Genomic_DNA"/>
</dbReference>
<evidence type="ECO:0000313" key="2">
    <source>
        <dbReference type="Proteomes" id="UP000053424"/>
    </source>
</evidence>
<dbReference type="STRING" id="686832.A0A0C2Y8T6"/>
<name>A0A0C2Y8T6_HEBCY</name>
<accession>A0A0C2Y8T6</accession>
<dbReference type="Proteomes" id="UP000053424">
    <property type="component" value="Unassembled WGS sequence"/>
</dbReference>
<organism evidence="1 2">
    <name type="scientific">Hebeloma cylindrosporum</name>
    <dbReference type="NCBI Taxonomy" id="76867"/>
    <lineage>
        <taxon>Eukaryota</taxon>
        <taxon>Fungi</taxon>
        <taxon>Dikarya</taxon>
        <taxon>Basidiomycota</taxon>
        <taxon>Agaricomycotina</taxon>
        <taxon>Agaricomycetes</taxon>
        <taxon>Agaricomycetidae</taxon>
        <taxon>Agaricales</taxon>
        <taxon>Agaricineae</taxon>
        <taxon>Hymenogastraceae</taxon>
        <taxon>Hebeloma</taxon>
    </lineage>
</organism>
<evidence type="ECO:0000313" key="1">
    <source>
        <dbReference type="EMBL" id="KIM37447.1"/>
    </source>
</evidence>
<keyword evidence="2" id="KW-1185">Reference proteome</keyword>
<proteinExistence type="predicted"/>
<dbReference type="OrthoDB" id="3050033at2759"/>
<dbReference type="HOGENOM" id="CLU_801817_0_0_1"/>
<dbReference type="AlphaFoldDB" id="A0A0C2Y8T6"/>